<accession>A0AAN6TTR9</accession>
<reference evidence="1" key="2">
    <citation type="submission" date="2023-05" db="EMBL/GenBank/DDBJ databases">
        <authorList>
            <consortium name="Lawrence Berkeley National Laboratory"/>
            <person name="Steindorff A."/>
            <person name="Hensen N."/>
            <person name="Bonometti L."/>
            <person name="Westerberg I."/>
            <person name="Brannstrom I.O."/>
            <person name="Guillou S."/>
            <person name="Cros-Aarteil S."/>
            <person name="Calhoun S."/>
            <person name="Haridas S."/>
            <person name="Kuo A."/>
            <person name="Mondo S."/>
            <person name="Pangilinan J."/>
            <person name="Riley R."/>
            <person name="Labutti K."/>
            <person name="Andreopoulos B."/>
            <person name="Lipzen A."/>
            <person name="Chen C."/>
            <person name="Yanf M."/>
            <person name="Daum C."/>
            <person name="Ng V."/>
            <person name="Clum A."/>
            <person name="Ohm R."/>
            <person name="Martin F."/>
            <person name="Silar P."/>
            <person name="Natvig D."/>
            <person name="Lalanne C."/>
            <person name="Gautier V."/>
            <person name="Ament-Velasquez S.L."/>
            <person name="Kruys A."/>
            <person name="Hutchinson M.I."/>
            <person name="Powell A.J."/>
            <person name="Barry K."/>
            <person name="Miller A.N."/>
            <person name="Grigoriev I.V."/>
            <person name="Debuchy R."/>
            <person name="Gladieux P."/>
            <person name="Thoren M.H."/>
            <person name="Johannesson H."/>
        </authorList>
    </citation>
    <scope>NUCLEOTIDE SEQUENCE</scope>
    <source>
        <strain evidence="1">CBS 731.68</strain>
    </source>
</reference>
<keyword evidence="2" id="KW-1185">Reference proteome</keyword>
<dbReference type="Gene3D" id="3.90.79.10">
    <property type="entry name" value="Nucleoside Triphosphate Pyrophosphohydrolase"/>
    <property type="match status" value="1"/>
</dbReference>
<evidence type="ECO:0000313" key="2">
    <source>
        <dbReference type="Proteomes" id="UP001302602"/>
    </source>
</evidence>
<name>A0AAN6TTR9_9PEZI</name>
<dbReference type="InterPro" id="IPR015797">
    <property type="entry name" value="NUDIX_hydrolase-like_dom_sf"/>
</dbReference>
<organism evidence="1 2">
    <name type="scientific">Parathielavia appendiculata</name>
    <dbReference type="NCBI Taxonomy" id="2587402"/>
    <lineage>
        <taxon>Eukaryota</taxon>
        <taxon>Fungi</taxon>
        <taxon>Dikarya</taxon>
        <taxon>Ascomycota</taxon>
        <taxon>Pezizomycotina</taxon>
        <taxon>Sordariomycetes</taxon>
        <taxon>Sordariomycetidae</taxon>
        <taxon>Sordariales</taxon>
        <taxon>Chaetomiaceae</taxon>
        <taxon>Parathielavia</taxon>
    </lineage>
</organism>
<reference evidence="1" key="1">
    <citation type="journal article" date="2023" name="Mol. Phylogenet. Evol.">
        <title>Genome-scale phylogeny and comparative genomics of the fungal order Sordariales.</title>
        <authorList>
            <person name="Hensen N."/>
            <person name="Bonometti L."/>
            <person name="Westerberg I."/>
            <person name="Brannstrom I.O."/>
            <person name="Guillou S."/>
            <person name="Cros-Aarteil S."/>
            <person name="Calhoun S."/>
            <person name="Haridas S."/>
            <person name="Kuo A."/>
            <person name="Mondo S."/>
            <person name="Pangilinan J."/>
            <person name="Riley R."/>
            <person name="LaButti K."/>
            <person name="Andreopoulos B."/>
            <person name="Lipzen A."/>
            <person name="Chen C."/>
            <person name="Yan M."/>
            <person name="Daum C."/>
            <person name="Ng V."/>
            <person name="Clum A."/>
            <person name="Steindorff A."/>
            <person name="Ohm R.A."/>
            <person name="Martin F."/>
            <person name="Silar P."/>
            <person name="Natvig D.O."/>
            <person name="Lalanne C."/>
            <person name="Gautier V."/>
            <person name="Ament-Velasquez S.L."/>
            <person name="Kruys A."/>
            <person name="Hutchinson M.I."/>
            <person name="Powell A.J."/>
            <person name="Barry K."/>
            <person name="Miller A.N."/>
            <person name="Grigoriev I.V."/>
            <person name="Debuchy R."/>
            <person name="Gladieux P."/>
            <person name="Hiltunen Thoren M."/>
            <person name="Johannesson H."/>
        </authorList>
    </citation>
    <scope>NUCLEOTIDE SEQUENCE</scope>
    <source>
        <strain evidence="1">CBS 731.68</strain>
    </source>
</reference>
<dbReference type="Proteomes" id="UP001302602">
    <property type="component" value="Unassembled WGS sequence"/>
</dbReference>
<gene>
    <name evidence="1" type="ORF">N657DRAFT_658610</name>
</gene>
<evidence type="ECO:0008006" key="3">
    <source>
        <dbReference type="Google" id="ProtNLM"/>
    </source>
</evidence>
<protein>
    <recommendedName>
        <fullName evidence="3">Nudix hydrolase domain-containing protein</fullName>
    </recommendedName>
</protein>
<evidence type="ECO:0000313" key="1">
    <source>
        <dbReference type="EMBL" id="KAK4120299.1"/>
    </source>
</evidence>
<dbReference type="AlphaFoldDB" id="A0AAN6TTR9"/>
<comment type="caution">
    <text evidence="1">The sequence shown here is derived from an EMBL/GenBank/DDBJ whole genome shotgun (WGS) entry which is preliminary data.</text>
</comment>
<dbReference type="SUPFAM" id="SSF55811">
    <property type="entry name" value="Nudix"/>
    <property type="match status" value="1"/>
</dbReference>
<dbReference type="GeneID" id="87831682"/>
<dbReference type="RefSeq" id="XP_062644070.1">
    <property type="nucleotide sequence ID" value="XM_062794913.1"/>
</dbReference>
<proteinExistence type="predicted"/>
<sequence>MSAPSFPPLKVIGAESLAVSYIDCQAVHVVAFNAKGEVAILYAKRESYYKLPGGGIEPGEDHKTAAKLSYCYDADLVDGSGEPSLTEEIDDGLGHLWVPVEEAKRLVAAAGPISDFGRPVKERDIYLLDRATRKESGYSAPLL</sequence>
<dbReference type="EMBL" id="MU853240">
    <property type="protein sequence ID" value="KAK4120299.1"/>
    <property type="molecule type" value="Genomic_DNA"/>
</dbReference>